<dbReference type="SMART" id="SM00326">
    <property type="entry name" value="SH3"/>
    <property type="match status" value="1"/>
</dbReference>
<dbReference type="PANTHER" id="PTHR19332:SF1">
    <property type="entry name" value="PEROXISOMAL MEMBRANE PROTEIN PEX13"/>
    <property type="match status" value="1"/>
</dbReference>
<keyword evidence="8" id="KW-0811">Translocation</keyword>
<evidence type="ECO:0000313" key="17">
    <source>
        <dbReference type="EMBL" id="POS85383.1"/>
    </source>
</evidence>
<evidence type="ECO:0000256" key="15">
    <source>
        <dbReference type="SAM" id="MobiDB-lite"/>
    </source>
</evidence>
<keyword evidence="3 14" id="KW-0728">SH3 domain</keyword>
<keyword evidence="4" id="KW-0813">Transport</keyword>
<comment type="subcellular location">
    <subcellularLocation>
        <location evidence="1">Peroxisome membrane</location>
        <topology evidence="1">Single-pass membrane protein</topology>
    </subcellularLocation>
</comment>
<evidence type="ECO:0000256" key="3">
    <source>
        <dbReference type="ARBA" id="ARBA00022443"/>
    </source>
</evidence>
<dbReference type="InterPro" id="IPR035463">
    <property type="entry name" value="Pex13"/>
</dbReference>
<keyword evidence="7" id="KW-1133">Transmembrane helix</keyword>
<comment type="subunit">
    <text evidence="13">Interacts (via SH3 domain) with PEX14 (via SH3-binding motif); forming the PEX13-PEX14 docking complex.</text>
</comment>
<feature type="region of interest" description="Disordered" evidence="15">
    <location>
        <begin position="1"/>
        <end position="43"/>
    </location>
</feature>
<dbReference type="PANTHER" id="PTHR19332">
    <property type="entry name" value="PEROXISOMAL MEMBRANE PROTEIN PEX13"/>
    <property type="match status" value="1"/>
</dbReference>
<dbReference type="PROSITE" id="PS50002">
    <property type="entry name" value="SH3"/>
    <property type="match status" value="1"/>
</dbReference>
<dbReference type="InterPro" id="IPR001452">
    <property type="entry name" value="SH3_domain"/>
</dbReference>
<feature type="compositionally biased region" description="Polar residues" evidence="15">
    <location>
        <begin position="362"/>
        <end position="373"/>
    </location>
</feature>
<dbReference type="GO" id="GO:0005778">
    <property type="term" value="C:peroxisomal membrane"/>
    <property type="evidence" value="ECO:0007669"/>
    <property type="project" value="UniProtKB-SubCell"/>
</dbReference>
<protein>
    <recommendedName>
        <fullName evidence="12">Peroxisomal membrane protein PEX13</fullName>
    </recommendedName>
    <alternativeName>
        <fullName evidence="11">Peroxin-13</fullName>
    </alternativeName>
</protein>
<keyword evidence="10" id="KW-0576">Peroxisome</keyword>
<keyword evidence="18" id="KW-1185">Reference proteome</keyword>
<evidence type="ECO:0000256" key="10">
    <source>
        <dbReference type="ARBA" id="ARBA00023140"/>
    </source>
</evidence>
<comment type="caution">
    <text evidence="17">The sequence shown here is derived from an EMBL/GenBank/DDBJ whole genome shotgun (WGS) entry which is preliminary data.</text>
</comment>
<dbReference type="Pfam" id="PF07653">
    <property type="entry name" value="SH3_2"/>
    <property type="match status" value="1"/>
</dbReference>
<keyword evidence="6" id="KW-0653">Protein transport</keyword>
<dbReference type="InterPro" id="IPR007223">
    <property type="entry name" value="Peroxin-13_N"/>
</dbReference>
<comment type="similarity">
    <text evidence="2">Belongs to the peroxin-13 family.</text>
</comment>
<evidence type="ECO:0000259" key="16">
    <source>
        <dbReference type="PROSITE" id="PS50002"/>
    </source>
</evidence>
<evidence type="ECO:0000256" key="7">
    <source>
        <dbReference type="ARBA" id="ARBA00022989"/>
    </source>
</evidence>
<evidence type="ECO:0000313" key="18">
    <source>
        <dbReference type="Proteomes" id="UP000237438"/>
    </source>
</evidence>
<evidence type="ECO:0000256" key="9">
    <source>
        <dbReference type="ARBA" id="ARBA00023136"/>
    </source>
</evidence>
<evidence type="ECO:0000256" key="5">
    <source>
        <dbReference type="ARBA" id="ARBA00022692"/>
    </source>
</evidence>
<evidence type="ECO:0000256" key="4">
    <source>
        <dbReference type="ARBA" id="ARBA00022448"/>
    </source>
</evidence>
<evidence type="ECO:0000256" key="8">
    <source>
        <dbReference type="ARBA" id="ARBA00023010"/>
    </source>
</evidence>
<gene>
    <name evidence="17" type="ORF">EPUL_002812</name>
</gene>
<dbReference type="AlphaFoldDB" id="A0A2S4PTM3"/>
<feature type="compositionally biased region" description="Basic and acidic residues" evidence="15">
    <location>
        <begin position="10"/>
        <end position="24"/>
    </location>
</feature>
<dbReference type="OrthoDB" id="10037838at2759"/>
<feature type="domain" description="SH3" evidence="16">
    <location>
        <begin position="276"/>
        <end position="346"/>
    </location>
</feature>
<reference evidence="17 18" key="1">
    <citation type="submission" date="2017-10" db="EMBL/GenBank/DDBJ databases">
        <title>Development of genomic resources for the powdery mildew, Erysiphe pulchra.</title>
        <authorList>
            <person name="Wadl P.A."/>
            <person name="Mack B.M."/>
            <person name="Moore G."/>
            <person name="Beltz S.B."/>
        </authorList>
    </citation>
    <scope>NUCLEOTIDE SEQUENCE [LARGE SCALE GENOMIC DNA]</scope>
    <source>
        <strain evidence="17">Cflorida</strain>
    </source>
</reference>
<dbReference type="Gene3D" id="2.30.30.40">
    <property type="entry name" value="SH3 Domains"/>
    <property type="match status" value="1"/>
</dbReference>
<dbReference type="EMBL" id="PEDP01000623">
    <property type="protein sequence ID" value="POS85383.1"/>
    <property type="molecule type" value="Genomic_DNA"/>
</dbReference>
<feature type="region of interest" description="Disordered" evidence="15">
    <location>
        <begin position="362"/>
        <end position="392"/>
    </location>
</feature>
<evidence type="ECO:0000256" key="14">
    <source>
        <dbReference type="PROSITE-ProRule" id="PRU00192"/>
    </source>
</evidence>
<feature type="compositionally biased region" description="Polar residues" evidence="15">
    <location>
        <begin position="381"/>
        <end position="392"/>
    </location>
</feature>
<dbReference type="FunFam" id="2.30.30.40:FF:000128">
    <property type="entry name" value="Peroxisomal membrane protein (Pex13)"/>
    <property type="match status" value="1"/>
</dbReference>
<keyword evidence="9" id="KW-0472">Membrane</keyword>
<keyword evidence="5" id="KW-0812">Transmembrane</keyword>
<dbReference type="GO" id="GO:0016560">
    <property type="term" value="P:protein import into peroxisome matrix, docking"/>
    <property type="evidence" value="ECO:0007669"/>
    <property type="project" value="InterPro"/>
</dbReference>
<organism evidence="17 18">
    <name type="scientific">Erysiphe pulchra</name>
    <dbReference type="NCBI Taxonomy" id="225359"/>
    <lineage>
        <taxon>Eukaryota</taxon>
        <taxon>Fungi</taxon>
        <taxon>Dikarya</taxon>
        <taxon>Ascomycota</taxon>
        <taxon>Pezizomycotina</taxon>
        <taxon>Leotiomycetes</taxon>
        <taxon>Erysiphales</taxon>
        <taxon>Erysiphaceae</taxon>
        <taxon>Erysiphe</taxon>
    </lineage>
</organism>
<evidence type="ECO:0000256" key="1">
    <source>
        <dbReference type="ARBA" id="ARBA00004549"/>
    </source>
</evidence>
<evidence type="ECO:0000256" key="11">
    <source>
        <dbReference type="ARBA" id="ARBA00029693"/>
    </source>
</evidence>
<accession>A0A2S4PTM3</accession>
<sequence length="392" mass="42508">MATASPPKPWQRESRDTETPKREPTSVSVATTTTQISSVPDLPERPLSLNATINRNASAYSPYGVNGVGIAPSYSRIPAQYNNPYSRISGMRYPGMGGVYGMGGMGYGGMANRYSGIGSMGVDPNDPNSLTNGFTRNTQATFQMIENIVGAFGGLAQMLESTYMATHSSFFAMVSVAEQFGNLRNTLGSILGIFTILKWLRTLFAKITGRPPPADAISLTPSAFARFEGRKTLPDGTIIDLARPTSQEEEQHRLALSGQLLTGPDGQLIPQKIDPSKLDFCRVLYDFNSETGANMDGVDLQVKKGDLVAVLSQSDPLGNPSEWWRCRARDGRIGYIPKVYLEVARKPGQLMALANKISGQADNSVDKNTSTVVESKEGDLTSESFQKSQFYS</sequence>
<dbReference type="CDD" id="cd11771">
    <property type="entry name" value="SH3_Pex13p_fungal"/>
    <property type="match status" value="1"/>
</dbReference>
<feature type="compositionally biased region" description="Polar residues" evidence="15">
    <location>
        <begin position="25"/>
        <end position="38"/>
    </location>
</feature>
<dbReference type="STRING" id="225359.A0A2S4PTM3"/>
<dbReference type="Proteomes" id="UP000237438">
    <property type="component" value="Unassembled WGS sequence"/>
</dbReference>
<evidence type="ECO:0000256" key="2">
    <source>
        <dbReference type="ARBA" id="ARBA00006033"/>
    </source>
</evidence>
<proteinExistence type="inferred from homology"/>
<dbReference type="Pfam" id="PF04088">
    <property type="entry name" value="Peroxin-13_N"/>
    <property type="match status" value="1"/>
</dbReference>
<evidence type="ECO:0000256" key="12">
    <source>
        <dbReference type="ARBA" id="ARBA00034535"/>
    </source>
</evidence>
<dbReference type="InterPro" id="IPR036028">
    <property type="entry name" value="SH3-like_dom_sf"/>
</dbReference>
<evidence type="ECO:0000256" key="13">
    <source>
        <dbReference type="ARBA" id="ARBA00065871"/>
    </source>
</evidence>
<name>A0A2S4PTM3_9PEZI</name>
<dbReference type="SUPFAM" id="SSF50044">
    <property type="entry name" value="SH3-domain"/>
    <property type="match status" value="1"/>
</dbReference>
<dbReference type="GO" id="GO:1990429">
    <property type="term" value="C:peroxisomal importomer complex"/>
    <property type="evidence" value="ECO:0007669"/>
    <property type="project" value="TreeGrafter"/>
</dbReference>
<evidence type="ECO:0000256" key="6">
    <source>
        <dbReference type="ARBA" id="ARBA00022927"/>
    </source>
</evidence>